<dbReference type="RefSeq" id="WP_152150533.1">
    <property type="nucleotide sequence ID" value="NZ_WEIO01000003.1"/>
</dbReference>
<evidence type="ECO:0000313" key="8">
    <source>
        <dbReference type="Proteomes" id="UP000429595"/>
    </source>
</evidence>
<dbReference type="AlphaFoldDB" id="A0A6I1FMN8"/>
<keyword evidence="2 5" id="KW-0500">Molybdenum</keyword>
<dbReference type="Pfam" id="PF13531">
    <property type="entry name" value="SBP_bac_11"/>
    <property type="match status" value="1"/>
</dbReference>
<evidence type="ECO:0000256" key="4">
    <source>
        <dbReference type="ARBA" id="ARBA00022729"/>
    </source>
</evidence>
<keyword evidence="4 6" id="KW-0732">Signal</keyword>
<dbReference type="GO" id="GO:0030973">
    <property type="term" value="F:molybdate ion binding"/>
    <property type="evidence" value="ECO:0007669"/>
    <property type="project" value="InterPro"/>
</dbReference>
<evidence type="ECO:0000256" key="3">
    <source>
        <dbReference type="ARBA" id="ARBA00022723"/>
    </source>
</evidence>
<proteinExistence type="inferred from homology"/>
<dbReference type="GO" id="GO:0046872">
    <property type="term" value="F:metal ion binding"/>
    <property type="evidence" value="ECO:0007669"/>
    <property type="project" value="UniProtKB-KW"/>
</dbReference>
<dbReference type="GO" id="GO:1901359">
    <property type="term" value="F:tungstate binding"/>
    <property type="evidence" value="ECO:0007669"/>
    <property type="project" value="UniProtKB-ARBA"/>
</dbReference>
<evidence type="ECO:0000256" key="5">
    <source>
        <dbReference type="PIRSR" id="PIRSR004846-1"/>
    </source>
</evidence>
<dbReference type="EMBL" id="WEIO01000003">
    <property type="protein sequence ID" value="KAB7707569.1"/>
    <property type="molecule type" value="Genomic_DNA"/>
</dbReference>
<evidence type="ECO:0000256" key="6">
    <source>
        <dbReference type="SAM" id="SignalP"/>
    </source>
</evidence>
<organism evidence="7 8">
    <name type="scientific">Bacillus aerolatus</name>
    <dbReference type="NCBI Taxonomy" id="2653354"/>
    <lineage>
        <taxon>Bacteria</taxon>
        <taxon>Bacillati</taxon>
        <taxon>Bacillota</taxon>
        <taxon>Bacilli</taxon>
        <taxon>Bacillales</taxon>
        <taxon>Bacillaceae</taxon>
        <taxon>Bacillus</taxon>
    </lineage>
</organism>
<feature type="signal peptide" evidence="6">
    <location>
        <begin position="1"/>
        <end position="23"/>
    </location>
</feature>
<dbReference type="InterPro" id="IPR050682">
    <property type="entry name" value="ModA/WtpA"/>
</dbReference>
<dbReference type="FunFam" id="3.40.190.10:FF:000035">
    <property type="entry name" value="Molybdate ABC transporter substrate-binding protein"/>
    <property type="match status" value="1"/>
</dbReference>
<dbReference type="PIRSF" id="PIRSF004846">
    <property type="entry name" value="ModA"/>
    <property type="match status" value="1"/>
</dbReference>
<evidence type="ECO:0000256" key="1">
    <source>
        <dbReference type="ARBA" id="ARBA00009175"/>
    </source>
</evidence>
<dbReference type="SUPFAM" id="SSF53850">
    <property type="entry name" value="Periplasmic binding protein-like II"/>
    <property type="match status" value="1"/>
</dbReference>
<keyword evidence="8" id="KW-1185">Reference proteome</keyword>
<protein>
    <submittedName>
        <fullName evidence="7">Molybdate ABC transporter substrate-binding protein</fullName>
    </submittedName>
</protein>
<dbReference type="PANTHER" id="PTHR30632">
    <property type="entry name" value="MOLYBDATE-BINDING PERIPLASMIC PROTEIN"/>
    <property type="match status" value="1"/>
</dbReference>
<dbReference type="PANTHER" id="PTHR30632:SF14">
    <property type="entry name" value="TUNGSTATE_MOLYBDATE_CHROMATE-BINDING PROTEIN MODA"/>
    <property type="match status" value="1"/>
</dbReference>
<dbReference type="Gene3D" id="3.40.190.10">
    <property type="entry name" value="Periplasmic binding protein-like II"/>
    <property type="match status" value="2"/>
</dbReference>
<evidence type="ECO:0000313" key="7">
    <source>
        <dbReference type="EMBL" id="KAB7707569.1"/>
    </source>
</evidence>
<accession>A0A6I1FMN8</accession>
<name>A0A6I1FMN8_9BACI</name>
<sequence>MRNRMLIVYICASLLFLNACTSANEKEKAQGTNGKLTVAAASDLQLAFTEMAKEFEEKMDTEVELTFGSTGTLVQQIENGAPYDVFAAANVRFVDGLKEKGKTIPETQKIYSRGKIGIAALKEKQLEVANLQDLMKPEVKKIAIANPEHAPYGMAAKEALESAGLWDNIEEKLVYGKSISDTLTIVATGNAEAGIIAHSIVTDEVNFSPVNEQLHGPINQAITVIKGTDQEKLAKEFVQYVTSKEGTEILKKYGFSIPEGG</sequence>
<feature type="chain" id="PRO_5038773959" evidence="6">
    <location>
        <begin position="24"/>
        <end position="261"/>
    </location>
</feature>
<gene>
    <name evidence="7" type="primary">modA</name>
    <name evidence="7" type="ORF">F9802_07435</name>
</gene>
<comment type="caution">
    <text evidence="7">The sequence shown here is derived from an EMBL/GenBank/DDBJ whole genome shotgun (WGS) entry which is preliminary data.</text>
</comment>
<comment type="similarity">
    <text evidence="1">Belongs to the bacterial solute-binding protein ModA family.</text>
</comment>
<keyword evidence="3 5" id="KW-0479">Metal-binding</keyword>
<feature type="binding site" evidence="5">
    <location>
        <position position="70"/>
    </location>
    <ligand>
        <name>molybdate</name>
        <dbReference type="ChEBI" id="CHEBI:36264"/>
    </ligand>
</feature>
<dbReference type="InterPro" id="IPR044084">
    <property type="entry name" value="AvModA-like_subst-bd"/>
</dbReference>
<dbReference type="CDD" id="cd13539">
    <property type="entry name" value="PBP2_AvModA"/>
    <property type="match status" value="1"/>
</dbReference>
<dbReference type="GO" id="GO:0015689">
    <property type="term" value="P:molybdate ion transport"/>
    <property type="evidence" value="ECO:0007669"/>
    <property type="project" value="InterPro"/>
</dbReference>
<dbReference type="InterPro" id="IPR005950">
    <property type="entry name" value="ModA"/>
</dbReference>
<reference evidence="7 8" key="1">
    <citation type="submission" date="2019-10" db="EMBL/GenBank/DDBJ databases">
        <title>Bacillus aerolatum sp. nov., isolated from bioaerosol of sport playgrounds.</title>
        <authorList>
            <person name="Chen P."/>
            <person name="Zhang G."/>
        </authorList>
    </citation>
    <scope>NUCLEOTIDE SEQUENCE [LARGE SCALE GENOMIC DNA]</scope>
    <source>
        <strain evidence="7 8">CX253</strain>
    </source>
</reference>
<evidence type="ECO:0000256" key="2">
    <source>
        <dbReference type="ARBA" id="ARBA00022505"/>
    </source>
</evidence>
<dbReference type="NCBIfam" id="TIGR01256">
    <property type="entry name" value="modA"/>
    <property type="match status" value="1"/>
</dbReference>
<dbReference type="Proteomes" id="UP000429595">
    <property type="component" value="Unassembled WGS sequence"/>
</dbReference>
<feature type="binding site" evidence="5">
    <location>
        <position position="179"/>
    </location>
    <ligand>
        <name>molybdate</name>
        <dbReference type="ChEBI" id="CHEBI:36264"/>
    </ligand>
</feature>